<name>A0A1T1H4B2_9GAMM</name>
<evidence type="ECO:0000256" key="1">
    <source>
        <dbReference type="SAM" id="SignalP"/>
    </source>
</evidence>
<dbReference type="Proteomes" id="UP000191160">
    <property type="component" value="Unassembled WGS sequence"/>
</dbReference>
<feature type="signal peptide" evidence="1">
    <location>
        <begin position="1"/>
        <end position="22"/>
    </location>
</feature>
<protein>
    <recommendedName>
        <fullName evidence="4">DUF1311 domain-containing protein</fullName>
    </recommendedName>
</protein>
<dbReference type="InterPro" id="IPR052755">
    <property type="entry name" value="Lysozyme_Inhibitor_LprI"/>
</dbReference>
<dbReference type="PANTHER" id="PTHR37549">
    <property type="entry name" value="LIPOPROTEIN LPRI"/>
    <property type="match status" value="1"/>
</dbReference>
<evidence type="ECO:0008006" key="4">
    <source>
        <dbReference type="Google" id="ProtNLM"/>
    </source>
</evidence>
<sequence>MKKIIQGMLVLGSAYFISTSYAASFDCKKAKTITEHAVCDNRSINDADVKMATTYTIIRHLVPMGTRGAIQDQQIKWLQLRDQCRDNVSCLSDVYKMRQQKLDLYMDRVYKQGPF</sequence>
<evidence type="ECO:0000313" key="2">
    <source>
        <dbReference type="EMBL" id="OOV84673.1"/>
    </source>
</evidence>
<dbReference type="GO" id="GO:0005576">
    <property type="term" value="C:extracellular region"/>
    <property type="evidence" value="ECO:0007669"/>
    <property type="project" value="TreeGrafter"/>
</dbReference>
<dbReference type="EMBL" id="MVKX01000003">
    <property type="protein sequence ID" value="OOV84673.1"/>
    <property type="molecule type" value="Genomic_DNA"/>
</dbReference>
<keyword evidence="1" id="KW-0732">Signal</keyword>
<dbReference type="PANTHER" id="PTHR37549:SF1">
    <property type="entry name" value="LIPOPROTEIN LPRI"/>
    <property type="match status" value="1"/>
</dbReference>
<comment type="caution">
    <text evidence="2">The sequence shown here is derived from an EMBL/GenBank/DDBJ whole genome shotgun (WGS) entry which is preliminary data.</text>
</comment>
<keyword evidence="3" id="KW-1185">Reference proteome</keyword>
<gene>
    <name evidence="2" type="ORF">B1202_06880</name>
</gene>
<reference evidence="2 3" key="1">
    <citation type="submission" date="2017-02" db="EMBL/GenBank/DDBJ databases">
        <title>Acinetobacter sp. ANC 4945, whole genome shotgun sequencing project.</title>
        <authorList>
            <person name="Radolfova-Krizova L."/>
            <person name="Al Atrouni A."/>
            <person name="Nemec A."/>
        </authorList>
    </citation>
    <scope>NUCLEOTIDE SEQUENCE [LARGE SCALE GENOMIC DNA]</scope>
    <source>
        <strain evidence="2 3">ANC 4945</strain>
    </source>
</reference>
<accession>A0A1T1H4B2</accession>
<proteinExistence type="predicted"/>
<organism evidence="2 3">
    <name type="scientific">Acinetobacter amyesii</name>
    <dbReference type="NCBI Taxonomy" id="2942470"/>
    <lineage>
        <taxon>Bacteria</taxon>
        <taxon>Pseudomonadati</taxon>
        <taxon>Pseudomonadota</taxon>
        <taxon>Gammaproteobacteria</taxon>
        <taxon>Moraxellales</taxon>
        <taxon>Moraxellaceae</taxon>
        <taxon>Acinetobacter</taxon>
    </lineage>
</organism>
<dbReference type="AlphaFoldDB" id="A0A1T1H4B2"/>
<feature type="chain" id="PRO_5013272858" description="DUF1311 domain-containing protein" evidence="1">
    <location>
        <begin position="23"/>
        <end position="115"/>
    </location>
</feature>
<evidence type="ECO:0000313" key="3">
    <source>
        <dbReference type="Proteomes" id="UP000191160"/>
    </source>
</evidence>
<dbReference type="RefSeq" id="WP_078189819.1">
    <property type="nucleotide sequence ID" value="NZ_JAMCOU010000026.1"/>
</dbReference>